<dbReference type="Proteomes" id="UP001279681">
    <property type="component" value="Unassembled WGS sequence"/>
</dbReference>
<dbReference type="EMBL" id="JAVIKH010000002">
    <property type="protein sequence ID" value="MDX8335227.1"/>
    <property type="molecule type" value="Genomic_DNA"/>
</dbReference>
<reference evidence="4" key="1">
    <citation type="submission" date="2023-07" db="EMBL/GenBank/DDBJ databases">
        <authorList>
            <person name="Colorado M.A."/>
            <person name="Villamil L.M."/>
            <person name="Melo J.F."/>
            <person name="Rodriguez J.A."/>
            <person name="Ruiz R.Y."/>
        </authorList>
    </citation>
    <scope>NUCLEOTIDE SEQUENCE [LARGE SCALE GENOMIC DNA]</scope>
    <source>
        <strain evidence="4">C33</strain>
    </source>
</reference>
<sequence>MKIFKFLSLCALLSTSLLAKDIEITSYDWGYEPKEIVLKKDETVKLTLVSKDGDHGLGSKELKFNLEASPGKPESVEITPTKVGEYEAKCTVRCGSGHRDMHLKIKVE</sequence>
<dbReference type="PROSITE" id="PS50857">
    <property type="entry name" value="COX2_CUA"/>
    <property type="match status" value="1"/>
</dbReference>
<dbReference type="InterPro" id="IPR002429">
    <property type="entry name" value="CcO_II-like_C"/>
</dbReference>
<keyword evidence="4" id="KW-1185">Reference proteome</keyword>
<feature type="signal peptide" evidence="1">
    <location>
        <begin position="1"/>
        <end position="19"/>
    </location>
</feature>
<accession>A0ABU4W866</accession>
<organism evidence="3 4">
    <name type="scientific">Candidatus Cetobacterium colombiensis</name>
    <dbReference type="NCBI Taxonomy" id="3073100"/>
    <lineage>
        <taxon>Bacteria</taxon>
        <taxon>Fusobacteriati</taxon>
        <taxon>Fusobacteriota</taxon>
        <taxon>Fusobacteriia</taxon>
        <taxon>Fusobacteriales</taxon>
        <taxon>Fusobacteriaceae</taxon>
        <taxon>Cetobacterium</taxon>
    </lineage>
</organism>
<dbReference type="Pfam" id="PF13473">
    <property type="entry name" value="Cupredoxin_1"/>
    <property type="match status" value="1"/>
</dbReference>
<dbReference type="InterPro" id="IPR008972">
    <property type="entry name" value="Cupredoxin"/>
</dbReference>
<dbReference type="SUPFAM" id="SSF49503">
    <property type="entry name" value="Cupredoxins"/>
    <property type="match status" value="1"/>
</dbReference>
<name>A0ABU4W866_9FUSO</name>
<evidence type="ECO:0000313" key="4">
    <source>
        <dbReference type="Proteomes" id="UP001279681"/>
    </source>
</evidence>
<evidence type="ECO:0000256" key="1">
    <source>
        <dbReference type="SAM" id="SignalP"/>
    </source>
</evidence>
<dbReference type="Gene3D" id="2.60.40.420">
    <property type="entry name" value="Cupredoxins - blue copper proteins"/>
    <property type="match status" value="1"/>
</dbReference>
<feature type="chain" id="PRO_5046983892" evidence="1">
    <location>
        <begin position="20"/>
        <end position="108"/>
    </location>
</feature>
<evidence type="ECO:0000313" key="3">
    <source>
        <dbReference type="EMBL" id="MDX8335227.1"/>
    </source>
</evidence>
<protein>
    <submittedName>
        <fullName evidence="3">Cupredoxin domain-containing protein</fullName>
    </submittedName>
</protein>
<gene>
    <name evidence="3" type="ORF">RFV38_01760</name>
</gene>
<dbReference type="RefSeq" id="WP_320312640.1">
    <property type="nucleotide sequence ID" value="NZ_JAVIKH010000002.1"/>
</dbReference>
<proteinExistence type="predicted"/>
<keyword evidence="1" id="KW-0732">Signal</keyword>
<feature type="domain" description="Cytochrome oxidase subunit II copper A binding" evidence="2">
    <location>
        <begin position="15"/>
        <end position="108"/>
    </location>
</feature>
<dbReference type="InterPro" id="IPR028096">
    <property type="entry name" value="EfeO_Cupredoxin"/>
</dbReference>
<evidence type="ECO:0000259" key="2">
    <source>
        <dbReference type="PROSITE" id="PS50857"/>
    </source>
</evidence>
<comment type="caution">
    <text evidence="3">The sequence shown here is derived from an EMBL/GenBank/DDBJ whole genome shotgun (WGS) entry which is preliminary data.</text>
</comment>